<dbReference type="STRING" id="890420.SAMN05216226_112107"/>
<evidence type="ECO:0000313" key="2">
    <source>
        <dbReference type="EMBL" id="SDJ94697.1"/>
    </source>
</evidence>
<dbReference type="Proteomes" id="UP000198856">
    <property type="component" value="Unassembled WGS sequence"/>
</dbReference>
<organism evidence="2 3">
    <name type="scientific">Halovenus aranensis</name>
    <dbReference type="NCBI Taxonomy" id="890420"/>
    <lineage>
        <taxon>Archaea</taxon>
        <taxon>Methanobacteriati</taxon>
        <taxon>Methanobacteriota</taxon>
        <taxon>Stenosarchaea group</taxon>
        <taxon>Halobacteria</taxon>
        <taxon>Halobacteriales</taxon>
        <taxon>Haloarculaceae</taxon>
        <taxon>Halovenus</taxon>
    </lineage>
</organism>
<keyword evidence="2" id="KW-0723">Serine/threonine-protein kinase</keyword>
<dbReference type="GO" id="GO:0004674">
    <property type="term" value="F:protein serine/threonine kinase activity"/>
    <property type="evidence" value="ECO:0007669"/>
    <property type="project" value="UniProtKB-KW"/>
</dbReference>
<reference evidence="2 3" key="1">
    <citation type="submission" date="2016-10" db="EMBL/GenBank/DDBJ databases">
        <authorList>
            <person name="de Groot N.N."/>
        </authorList>
    </citation>
    <scope>NUCLEOTIDE SEQUENCE [LARGE SCALE GENOMIC DNA]</scope>
    <source>
        <strain evidence="2 3">IBRC-M10015</strain>
    </source>
</reference>
<dbReference type="SUPFAM" id="SSF56112">
    <property type="entry name" value="Protein kinase-like (PK-like)"/>
    <property type="match status" value="1"/>
</dbReference>
<keyword evidence="2" id="KW-0418">Kinase</keyword>
<evidence type="ECO:0000256" key="1">
    <source>
        <dbReference type="SAM" id="MobiDB-lite"/>
    </source>
</evidence>
<keyword evidence="2" id="KW-0808">Transferase</keyword>
<dbReference type="InterPro" id="IPR011009">
    <property type="entry name" value="Kinase-like_dom_sf"/>
</dbReference>
<feature type="compositionally biased region" description="Low complexity" evidence="1">
    <location>
        <begin position="121"/>
        <end position="135"/>
    </location>
</feature>
<protein>
    <submittedName>
        <fullName evidence="2">Serine/threonine protein kinase</fullName>
    </submittedName>
</protein>
<accession>A0A1G8XW25</accession>
<proteinExistence type="predicted"/>
<sequence>MEAVRAAKSKMDEENHPCLLHWGTPNSVRNVFWNPLFECLHVKYDELADTWAIVPAKTPCAIAVNQSKKEAYKQAKRIQRDYNFKELCAFTREGTSKETRDHRFLRYDITQSGVRFDRAATKSSDSTNAATADTDTGTEPSLSYTEPASLTQLDLSIPDITKVELINTSDVVLRYRTPWGDGTHAEVLLISQKHASNGAVQNRFNTAVNAWEQSDQSAYVAPIYDSGSEPTPWVAYRSGKQTLADVGLDLPLDTRFELLDQLLRGAMTVTAEHDQVCGILPANIGLQTQDGGWRALMANWGIKWRTTTAVGQGYTSPFTAPEQLRGTLTATTCVYQLGAVAYWLLCEQPPVDATAPEQALREGDIQSPETISGVSAELDRVVEKAITRAPAQRYQTIEQFRADLIASSTN</sequence>
<evidence type="ECO:0000313" key="3">
    <source>
        <dbReference type="Proteomes" id="UP000198856"/>
    </source>
</evidence>
<dbReference type="Gene3D" id="1.10.510.10">
    <property type="entry name" value="Transferase(Phosphotransferase) domain 1"/>
    <property type="match status" value="1"/>
</dbReference>
<gene>
    <name evidence="2" type="ORF">SAMN05216226_112107</name>
</gene>
<dbReference type="AlphaFoldDB" id="A0A1G8XW25"/>
<name>A0A1G8XW25_9EURY</name>
<dbReference type="EMBL" id="FNFC01000012">
    <property type="protein sequence ID" value="SDJ94697.1"/>
    <property type="molecule type" value="Genomic_DNA"/>
</dbReference>
<feature type="region of interest" description="Disordered" evidence="1">
    <location>
        <begin position="118"/>
        <end position="144"/>
    </location>
</feature>
<keyword evidence="3" id="KW-1185">Reference proteome</keyword>